<dbReference type="Gene3D" id="3.100.10.10">
    <property type="match status" value="1"/>
</dbReference>
<dbReference type="Proteomes" id="UP000282876">
    <property type="component" value="Unassembled WGS sequence"/>
</dbReference>
<comment type="caution">
    <text evidence="5">The sequence shown here is derived from an EMBL/GenBank/DDBJ whole genome shotgun (WGS) entry which is preliminary data.</text>
</comment>
<dbReference type="OrthoDB" id="6353017at2759"/>
<sequence length="176" mass="20074">MAQLERKKIVNKGRVKFVSRNIYRQSLINLFTRIAKHSSNLDVQRIVARLRMSNNSRHPVDLKRLASEHEKSEGKILVVVSKVLDDETLFSIPKMKVVCLDISKTAKAKIEKFGGEVYTLDCLFEVSSELKDICLVKGDMTARKCYKYFGACGIKGSKTYPKSGNKGKNREKRIFK</sequence>
<dbReference type="GO" id="GO:0022625">
    <property type="term" value="C:cytosolic large ribosomal subunit"/>
    <property type="evidence" value="ECO:0007669"/>
    <property type="project" value="TreeGrafter"/>
</dbReference>
<protein>
    <submittedName>
        <fullName evidence="5">60S ribosomal protein L18</fullName>
    </submittedName>
</protein>
<dbReference type="STRING" id="291195.A0A437AHR2"/>
<feature type="domain" description="Large ribosomal subunit protein uL15/eL18" evidence="4">
    <location>
        <begin position="10"/>
        <end position="172"/>
    </location>
</feature>
<dbReference type="SUPFAM" id="SSF52080">
    <property type="entry name" value="Ribosomal proteins L15p and L18e"/>
    <property type="match status" value="1"/>
</dbReference>
<evidence type="ECO:0000256" key="1">
    <source>
        <dbReference type="ARBA" id="ARBA00006815"/>
    </source>
</evidence>
<evidence type="ECO:0000256" key="3">
    <source>
        <dbReference type="ARBA" id="ARBA00023274"/>
    </source>
</evidence>
<gene>
    <name evidence="5" type="ORF">TUBRATIS_28340</name>
</gene>
<organism evidence="5 6">
    <name type="scientific">Tubulinosema ratisbonensis</name>
    <dbReference type="NCBI Taxonomy" id="291195"/>
    <lineage>
        <taxon>Eukaryota</taxon>
        <taxon>Fungi</taxon>
        <taxon>Fungi incertae sedis</taxon>
        <taxon>Microsporidia</taxon>
        <taxon>Tubulinosematoidea</taxon>
        <taxon>Tubulinosematidae</taxon>
        <taxon>Tubulinosema</taxon>
    </lineage>
</organism>
<proteinExistence type="inferred from homology"/>
<comment type="similarity">
    <text evidence="1">Belongs to the eukaryotic ribosomal protein eL18 family.</text>
</comment>
<dbReference type="GO" id="GO:0003735">
    <property type="term" value="F:structural constituent of ribosome"/>
    <property type="evidence" value="ECO:0007669"/>
    <property type="project" value="InterPro"/>
</dbReference>
<keyword evidence="6" id="KW-1185">Reference proteome</keyword>
<dbReference type="GO" id="GO:0006412">
    <property type="term" value="P:translation"/>
    <property type="evidence" value="ECO:0007669"/>
    <property type="project" value="InterPro"/>
</dbReference>
<dbReference type="AlphaFoldDB" id="A0A437AHR2"/>
<accession>A0A437AHR2</accession>
<dbReference type="InterPro" id="IPR000039">
    <property type="entry name" value="Ribosomal_eL18"/>
</dbReference>
<dbReference type="EMBL" id="RCSS01000793">
    <property type="protein sequence ID" value="RVD90733.1"/>
    <property type="molecule type" value="Genomic_DNA"/>
</dbReference>
<keyword evidence="2 5" id="KW-0689">Ribosomal protein</keyword>
<dbReference type="VEuPathDB" id="MicrosporidiaDB:TUBRATIS_28340"/>
<dbReference type="GO" id="GO:0003723">
    <property type="term" value="F:RNA binding"/>
    <property type="evidence" value="ECO:0007669"/>
    <property type="project" value="TreeGrafter"/>
</dbReference>
<dbReference type="PANTHER" id="PTHR10934:SF2">
    <property type="entry name" value="LARGE RIBOSOMAL SUBUNIT PROTEIN EL18"/>
    <property type="match status" value="1"/>
</dbReference>
<dbReference type="PANTHER" id="PTHR10934">
    <property type="entry name" value="60S RIBOSOMAL PROTEIN L18"/>
    <property type="match status" value="1"/>
</dbReference>
<dbReference type="InterPro" id="IPR036227">
    <property type="entry name" value="Ribosomal_uL15/eL18_sf"/>
</dbReference>
<name>A0A437AHR2_9MICR</name>
<evidence type="ECO:0000259" key="4">
    <source>
        <dbReference type="Pfam" id="PF17135"/>
    </source>
</evidence>
<evidence type="ECO:0000256" key="2">
    <source>
        <dbReference type="ARBA" id="ARBA00022980"/>
    </source>
</evidence>
<keyword evidence="3" id="KW-0687">Ribonucleoprotein</keyword>
<evidence type="ECO:0000313" key="5">
    <source>
        <dbReference type="EMBL" id="RVD90733.1"/>
    </source>
</evidence>
<reference evidence="5 6" key="1">
    <citation type="submission" date="2018-10" db="EMBL/GenBank/DDBJ databases">
        <title>Draft genome sequence of the microsporidian Tubulinosema ratisbonensis.</title>
        <authorList>
            <person name="Polonais V."/>
            <person name="Peyretaillade E."/>
            <person name="Niehus S."/>
            <person name="Wawrzyniak I."/>
            <person name="Franchet A."/>
            <person name="Gaspin C."/>
            <person name="Reichstadt M."/>
            <person name="Belser C."/>
            <person name="Labadie K."/>
            <person name="Delbac F."/>
            <person name="Ferrandon D."/>
        </authorList>
    </citation>
    <scope>NUCLEOTIDE SEQUENCE [LARGE SCALE GENOMIC DNA]</scope>
    <source>
        <strain evidence="5 6">Franzen</strain>
    </source>
</reference>
<dbReference type="Pfam" id="PF17135">
    <property type="entry name" value="Ribosomal_L18"/>
    <property type="match status" value="1"/>
</dbReference>
<dbReference type="InterPro" id="IPR021131">
    <property type="entry name" value="Ribosomal_uL15/eL18"/>
</dbReference>
<evidence type="ECO:0000313" key="6">
    <source>
        <dbReference type="Proteomes" id="UP000282876"/>
    </source>
</evidence>